<dbReference type="Gene3D" id="2.40.50.40">
    <property type="match status" value="1"/>
</dbReference>
<dbReference type="Proteomes" id="UP001328107">
    <property type="component" value="Unassembled WGS sequence"/>
</dbReference>
<evidence type="ECO:0000256" key="1">
    <source>
        <dbReference type="ARBA" id="ARBA00004123"/>
    </source>
</evidence>
<evidence type="ECO:0000256" key="3">
    <source>
        <dbReference type="SAM" id="MobiDB-lite"/>
    </source>
</evidence>
<dbReference type="AlphaFoldDB" id="A0AAN5D8E6"/>
<dbReference type="Pfam" id="PF00385">
    <property type="entry name" value="Chromo"/>
    <property type="match status" value="1"/>
</dbReference>
<feature type="non-terminal residue" evidence="5">
    <location>
        <position position="1"/>
    </location>
</feature>
<evidence type="ECO:0000313" key="6">
    <source>
        <dbReference type="Proteomes" id="UP001328107"/>
    </source>
</evidence>
<sequence length="278" mass="31689">FNLTFALDGSSGATGNMPKSSDDIYEVEAVVGKRHKKGELEYRLKWKGYNEYTWVKLRYCTCKKMIDRFERQRNESGNMMGVASSSSSSRKKPPGQSLDSQLAAMISTHPVFIPIPMEAIEAAFPNVAEMLDALPYSSRRLPTIKKKEIVLQSNTVEELTIWGMESYEGWMNENGQDFDRLLEGQDVEIFMGKEIEKVVAHYPYGQKPFFIIKTEIDPSQVTSIRDVIHGIECYALCRLFPKTFANYTNFMAYTFRLCDDWLDHPIASASAAKNGRKK</sequence>
<name>A0AAN5D8E6_9BILA</name>
<evidence type="ECO:0000313" key="5">
    <source>
        <dbReference type="EMBL" id="GMR58758.1"/>
    </source>
</evidence>
<dbReference type="InterPro" id="IPR000953">
    <property type="entry name" value="Chromo/chromo_shadow_dom"/>
</dbReference>
<gene>
    <name evidence="5" type="ORF">PMAYCL1PPCAC_28953</name>
</gene>
<reference evidence="6" key="1">
    <citation type="submission" date="2022-10" db="EMBL/GenBank/DDBJ databases">
        <title>Genome assembly of Pristionchus species.</title>
        <authorList>
            <person name="Yoshida K."/>
            <person name="Sommer R.J."/>
        </authorList>
    </citation>
    <scope>NUCLEOTIDE SEQUENCE [LARGE SCALE GENOMIC DNA]</scope>
    <source>
        <strain evidence="6">RS5460</strain>
    </source>
</reference>
<keyword evidence="6" id="KW-1185">Reference proteome</keyword>
<comment type="caution">
    <text evidence="5">The sequence shown here is derived from an EMBL/GenBank/DDBJ whole genome shotgun (WGS) entry which is preliminary data.</text>
</comment>
<dbReference type="GO" id="GO:0005634">
    <property type="term" value="C:nucleus"/>
    <property type="evidence" value="ECO:0007669"/>
    <property type="project" value="UniProtKB-SubCell"/>
</dbReference>
<evidence type="ECO:0000256" key="2">
    <source>
        <dbReference type="ARBA" id="ARBA00023242"/>
    </source>
</evidence>
<comment type="subcellular location">
    <subcellularLocation>
        <location evidence="1">Nucleus</location>
    </subcellularLocation>
</comment>
<feature type="region of interest" description="Disordered" evidence="3">
    <location>
        <begin position="77"/>
        <end position="99"/>
    </location>
</feature>
<organism evidence="5 6">
    <name type="scientific">Pristionchus mayeri</name>
    <dbReference type="NCBI Taxonomy" id="1317129"/>
    <lineage>
        <taxon>Eukaryota</taxon>
        <taxon>Metazoa</taxon>
        <taxon>Ecdysozoa</taxon>
        <taxon>Nematoda</taxon>
        <taxon>Chromadorea</taxon>
        <taxon>Rhabditida</taxon>
        <taxon>Rhabditina</taxon>
        <taxon>Diplogasteromorpha</taxon>
        <taxon>Diplogasteroidea</taxon>
        <taxon>Neodiplogasteridae</taxon>
        <taxon>Pristionchus</taxon>
    </lineage>
</organism>
<dbReference type="EMBL" id="BTRK01000006">
    <property type="protein sequence ID" value="GMR58758.1"/>
    <property type="molecule type" value="Genomic_DNA"/>
</dbReference>
<dbReference type="PROSITE" id="PS50013">
    <property type="entry name" value="CHROMO_2"/>
    <property type="match status" value="1"/>
</dbReference>
<feature type="domain" description="Chromo" evidence="4">
    <location>
        <begin position="25"/>
        <end position="81"/>
    </location>
</feature>
<dbReference type="CDD" id="cd00024">
    <property type="entry name" value="CD_CSD"/>
    <property type="match status" value="1"/>
</dbReference>
<dbReference type="InterPro" id="IPR051219">
    <property type="entry name" value="Heterochromatin_chromo-domain"/>
</dbReference>
<evidence type="ECO:0000259" key="4">
    <source>
        <dbReference type="PROSITE" id="PS50013"/>
    </source>
</evidence>
<accession>A0AAN5D8E6</accession>
<dbReference type="InterPro" id="IPR023780">
    <property type="entry name" value="Chromo_domain"/>
</dbReference>
<dbReference type="SUPFAM" id="SSF54160">
    <property type="entry name" value="Chromo domain-like"/>
    <property type="match status" value="1"/>
</dbReference>
<protein>
    <recommendedName>
        <fullName evidence="4">Chromo domain-containing protein</fullName>
    </recommendedName>
</protein>
<dbReference type="PANTHER" id="PTHR22812">
    <property type="entry name" value="CHROMOBOX PROTEIN"/>
    <property type="match status" value="1"/>
</dbReference>
<dbReference type="SMART" id="SM00298">
    <property type="entry name" value="CHROMO"/>
    <property type="match status" value="1"/>
</dbReference>
<keyword evidence="2" id="KW-0539">Nucleus</keyword>
<proteinExistence type="predicted"/>
<dbReference type="InterPro" id="IPR016197">
    <property type="entry name" value="Chromo-like_dom_sf"/>
</dbReference>